<evidence type="ECO:0000256" key="6">
    <source>
        <dbReference type="ARBA" id="ARBA00023125"/>
    </source>
</evidence>
<evidence type="ECO:0000256" key="1">
    <source>
        <dbReference type="ARBA" id="ARBA00004123"/>
    </source>
</evidence>
<evidence type="ECO:0000256" key="4">
    <source>
        <dbReference type="ARBA" id="ARBA00022833"/>
    </source>
</evidence>
<dbReference type="InterPro" id="IPR000536">
    <property type="entry name" value="Nucl_hrmn_rcpt_lig-bd"/>
</dbReference>
<dbReference type="SUPFAM" id="SSF48508">
    <property type="entry name" value="Nuclear receptor ligand-binding domain"/>
    <property type="match status" value="1"/>
</dbReference>
<keyword evidence="9 10" id="KW-0539">Nucleus</keyword>
<dbReference type="Proteomes" id="UP000887013">
    <property type="component" value="Unassembled WGS sequence"/>
</dbReference>
<evidence type="ECO:0000256" key="7">
    <source>
        <dbReference type="ARBA" id="ARBA00023163"/>
    </source>
</evidence>
<dbReference type="InterPro" id="IPR001723">
    <property type="entry name" value="Nuclear_hrmn_rcpt"/>
</dbReference>
<proteinExistence type="inferred from homology"/>
<accession>A0A8X6TLE8</accession>
<evidence type="ECO:0000256" key="3">
    <source>
        <dbReference type="ARBA" id="ARBA00022771"/>
    </source>
</evidence>
<keyword evidence="2 10" id="KW-0479">Metal-binding</keyword>
<dbReference type="Gene3D" id="1.10.565.10">
    <property type="entry name" value="Retinoid X Receptor"/>
    <property type="match status" value="1"/>
</dbReference>
<evidence type="ECO:0000259" key="12">
    <source>
        <dbReference type="PROSITE" id="PS51843"/>
    </source>
</evidence>
<keyword evidence="4 10" id="KW-0862">Zinc</keyword>
<evidence type="ECO:0000256" key="5">
    <source>
        <dbReference type="ARBA" id="ARBA00023015"/>
    </source>
</evidence>
<gene>
    <name evidence="13" type="primary">NR2E1</name>
    <name evidence="13" type="ORF">NPIL_120301</name>
</gene>
<name>A0A8X6TLE8_NEPPI</name>
<dbReference type="PRINTS" id="PR00398">
    <property type="entry name" value="STRDHORMONER"/>
</dbReference>
<protein>
    <submittedName>
        <fullName evidence="13">Nuclear receptor subfamily 2 group E member 1</fullName>
    </submittedName>
</protein>
<keyword evidence="6 10" id="KW-0238">DNA-binding</keyword>
<comment type="caution">
    <text evidence="13">The sequence shown here is derived from an EMBL/GenBank/DDBJ whole genome shotgun (WGS) entry which is preliminary data.</text>
</comment>
<dbReference type="FunFam" id="3.30.50.10:FF:000019">
    <property type="entry name" value="Nuclear receptor subfamily 2 group E member"/>
    <property type="match status" value="1"/>
</dbReference>
<feature type="domain" description="Nuclear receptor" evidence="11">
    <location>
        <begin position="47"/>
        <end position="127"/>
    </location>
</feature>
<dbReference type="SMART" id="SM00430">
    <property type="entry name" value="HOLI"/>
    <property type="match status" value="1"/>
</dbReference>
<dbReference type="AlphaFoldDB" id="A0A8X6TLE8"/>
<keyword evidence="3 10" id="KW-0863">Zinc-finger</keyword>
<dbReference type="SUPFAM" id="SSF57716">
    <property type="entry name" value="Glucocorticoid receptor-like (DNA-binding domain)"/>
    <property type="match status" value="1"/>
</dbReference>
<dbReference type="Pfam" id="PF00105">
    <property type="entry name" value="zf-C4"/>
    <property type="match status" value="1"/>
</dbReference>
<dbReference type="GO" id="GO:0008270">
    <property type="term" value="F:zinc ion binding"/>
    <property type="evidence" value="ECO:0007669"/>
    <property type="project" value="UniProtKB-KW"/>
</dbReference>
<reference evidence="13" key="1">
    <citation type="submission" date="2020-08" db="EMBL/GenBank/DDBJ databases">
        <title>Multicomponent nature underlies the extraordinary mechanical properties of spider dragline silk.</title>
        <authorList>
            <person name="Kono N."/>
            <person name="Nakamura H."/>
            <person name="Mori M."/>
            <person name="Yoshida Y."/>
            <person name="Ohtoshi R."/>
            <person name="Malay A.D."/>
            <person name="Moran D.A.P."/>
            <person name="Tomita M."/>
            <person name="Numata K."/>
            <person name="Arakawa K."/>
        </authorList>
    </citation>
    <scope>NUCLEOTIDE SEQUENCE</scope>
</reference>
<keyword evidence="14" id="KW-1185">Reference proteome</keyword>
<dbReference type="Pfam" id="PF00104">
    <property type="entry name" value="Hormone_recep"/>
    <property type="match status" value="1"/>
</dbReference>
<sequence length="415" mass="47649">MAPEPNHVRVLFRWVNHGGTPHPPDEWMRRKRSVSEEQMPPNRLLPNVQCKVCLDQSSGKHYGIYSCDGCAGFFKRSIRRERQYVCKSRTNNPSNSCTIDKMHRNQCRACRLRKCIEVGMNKDAVQHERGPRNATRQRQAAAMLFNRESSTSPIFPIPYPAEMRSPPLTYFPRPSTNIFCPPIPTYPISSPLQLFHPTPMLPYNLAYTLPPNSIRENAARLLLDIVDFLKAIPEFRSLRIDDQIPLIEERWREIFLLSAAEINLVSDPVALLVETDISAEPSDSNQTSRLSSAATTFCSILTQIRQLRMDSREYYYLKLIALFKINVSRKLQSLQNSEQVKTCYNFLQTTLITYVNTMYSNSLRFTSLMSVLSLMNCISDDTIKELFFKTTVEAASLHKLMTCLYANEHNSTVCT</sequence>
<feature type="domain" description="NR LBD" evidence="12">
    <location>
        <begin position="183"/>
        <end position="408"/>
    </location>
</feature>
<dbReference type="PANTHER" id="PTHR24083">
    <property type="entry name" value="NUCLEAR HORMONE RECEPTOR"/>
    <property type="match status" value="1"/>
</dbReference>
<dbReference type="InterPro" id="IPR050274">
    <property type="entry name" value="Nuclear_hormone_rcpt_NR2"/>
</dbReference>
<dbReference type="GO" id="GO:0005634">
    <property type="term" value="C:nucleus"/>
    <property type="evidence" value="ECO:0007669"/>
    <property type="project" value="UniProtKB-SubCell"/>
</dbReference>
<dbReference type="Gene3D" id="3.30.50.10">
    <property type="entry name" value="Erythroid Transcription Factor GATA-1, subunit A"/>
    <property type="match status" value="1"/>
</dbReference>
<keyword evidence="7 10" id="KW-0804">Transcription</keyword>
<dbReference type="InterPro" id="IPR013088">
    <property type="entry name" value="Znf_NHR/GATA"/>
</dbReference>
<evidence type="ECO:0000259" key="11">
    <source>
        <dbReference type="PROSITE" id="PS51030"/>
    </source>
</evidence>
<keyword evidence="5 10" id="KW-0805">Transcription regulation</keyword>
<dbReference type="SMART" id="SM00399">
    <property type="entry name" value="ZnF_C4"/>
    <property type="match status" value="1"/>
</dbReference>
<evidence type="ECO:0000313" key="14">
    <source>
        <dbReference type="Proteomes" id="UP000887013"/>
    </source>
</evidence>
<dbReference type="PROSITE" id="PS51843">
    <property type="entry name" value="NR_LBD"/>
    <property type="match status" value="1"/>
</dbReference>
<evidence type="ECO:0000256" key="8">
    <source>
        <dbReference type="ARBA" id="ARBA00023170"/>
    </source>
</evidence>
<evidence type="ECO:0000256" key="10">
    <source>
        <dbReference type="RuleBase" id="RU004334"/>
    </source>
</evidence>
<comment type="subcellular location">
    <subcellularLocation>
        <location evidence="1 10">Nucleus</location>
    </subcellularLocation>
</comment>
<dbReference type="PRINTS" id="PR00047">
    <property type="entry name" value="STROIDFINGER"/>
</dbReference>
<evidence type="ECO:0000256" key="2">
    <source>
        <dbReference type="ARBA" id="ARBA00022723"/>
    </source>
</evidence>
<dbReference type="InterPro" id="IPR001628">
    <property type="entry name" value="Znf_hrmn_rcpt"/>
</dbReference>
<dbReference type="PROSITE" id="PS51030">
    <property type="entry name" value="NUCLEAR_REC_DBD_2"/>
    <property type="match status" value="1"/>
</dbReference>
<evidence type="ECO:0000256" key="9">
    <source>
        <dbReference type="ARBA" id="ARBA00023242"/>
    </source>
</evidence>
<dbReference type="GO" id="GO:0032502">
    <property type="term" value="P:developmental process"/>
    <property type="evidence" value="ECO:0007669"/>
    <property type="project" value="UniProtKB-ARBA"/>
</dbReference>
<dbReference type="EMBL" id="BMAW01059855">
    <property type="protein sequence ID" value="GFT23261.1"/>
    <property type="molecule type" value="Genomic_DNA"/>
</dbReference>
<dbReference type="GO" id="GO:0006357">
    <property type="term" value="P:regulation of transcription by RNA polymerase II"/>
    <property type="evidence" value="ECO:0007669"/>
    <property type="project" value="UniProtKB-ARBA"/>
</dbReference>
<dbReference type="GO" id="GO:0043565">
    <property type="term" value="F:sequence-specific DNA binding"/>
    <property type="evidence" value="ECO:0007669"/>
    <property type="project" value="InterPro"/>
</dbReference>
<dbReference type="GO" id="GO:0003700">
    <property type="term" value="F:DNA-binding transcription factor activity"/>
    <property type="evidence" value="ECO:0007669"/>
    <property type="project" value="InterPro"/>
</dbReference>
<dbReference type="PROSITE" id="PS00031">
    <property type="entry name" value="NUCLEAR_REC_DBD_1"/>
    <property type="match status" value="1"/>
</dbReference>
<evidence type="ECO:0000313" key="13">
    <source>
        <dbReference type="EMBL" id="GFT23261.1"/>
    </source>
</evidence>
<dbReference type="InterPro" id="IPR035500">
    <property type="entry name" value="NHR-like_dom_sf"/>
</dbReference>
<organism evidence="13 14">
    <name type="scientific">Nephila pilipes</name>
    <name type="common">Giant wood spider</name>
    <name type="synonym">Nephila maculata</name>
    <dbReference type="NCBI Taxonomy" id="299642"/>
    <lineage>
        <taxon>Eukaryota</taxon>
        <taxon>Metazoa</taxon>
        <taxon>Ecdysozoa</taxon>
        <taxon>Arthropoda</taxon>
        <taxon>Chelicerata</taxon>
        <taxon>Arachnida</taxon>
        <taxon>Araneae</taxon>
        <taxon>Araneomorphae</taxon>
        <taxon>Entelegynae</taxon>
        <taxon>Araneoidea</taxon>
        <taxon>Nephilidae</taxon>
        <taxon>Nephila</taxon>
    </lineage>
</organism>
<comment type="similarity">
    <text evidence="10">Belongs to the nuclear hormone receptor family.</text>
</comment>
<keyword evidence="8 10" id="KW-0675">Receptor</keyword>
<dbReference type="OrthoDB" id="10045640at2759"/>